<organism evidence="7 8">
    <name type="scientific">Hypericibacter terrae</name>
    <dbReference type="NCBI Taxonomy" id="2602015"/>
    <lineage>
        <taxon>Bacteria</taxon>
        <taxon>Pseudomonadati</taxon>
        <taxon>Pseudomonadota</taxon>
        <taxon>Alphaproteobacteria</taxon>
        <taxon>Rhodospirillales</taxon>
        <taxon>Dongiaceae</taxon>
        <taxon>Hypericibacter</taxon>
    </lineage>
</organism>
<proteinExistence type="predicted"/>
<evidence type="ECO:0000256" key="1">
    <source>
        <dbReference type="ARBA" id="ARBA00004167"/>
    </source>
</evidence>
<dbReference type="EMBL" id="CP042906">
    <property type="protein sequence ID" value="QEX17068.1"/>
    <property type="molecule type" value="Genomic_DNA"/>
</dbReference>
<dbReference type="InterPro" id="IPR037682">
    <property type="entry name" value="TonB_C"/>
</dbReference>
<protein>
    <recommendedName>
        <fullName evidence="6">TonB C-terminal domain-containing protein</fullName>
    </recommendedName>
</protein>
<dbReference type="KEGG" id="htq:FRZ44_23640"/>
<feature type="compositionally biased region" description="Pro residues" evidence="5">
    <location>
        <begin position="104"/>
        <end position="114"/>
    </location>
</feature>
<dbReference type="Gene3D" id="3.30.1150.10">
    <property type="match status" value="1"/>
</dbReference>
<accession>A0A5J6MHR7</accession>
<dbReference type="SUPFAM" id="SSF74653">
    <property type="entry name" value="TolA/TonB C-terminal domain"/>
    <property type="match status" value="1"/>
</dbReference>
<gene>
    <name evidence="7" type="ORF">FRZ44_23640</name>
</gene>
<evidence type="ECO:0000256" key="4">
    <source>
        <dbReference type="ARBA" id="ARBA00023136"/>
    </source>
</evidence>
<dbReference type="GO" id="GO:0055085">
    <property type="term" value="P:transmembrane transport"/>
    <property type="evidence" value="ECO:0007669"/>
    <property type="project" value="InterPro"/>
</dbReference>
<evidence type="ECO:0000313" key="8">
    <source>
        <dbReference type="Proteomes" id="UP000326202"/>
    </source>
</evidence>
<dbReference type="Pfam" id="PF03544">
    <property type="entry name" value="TonB_C"/>
    <property type="match status" value="1"/>
</dbReference>
<dbReference type="RefSeq" id="WP_151177354.1">
    <property type="nucleotide sequence ID" value="NZ_CP042906.1"/>
</dbReference>
<feature type="compositionally biased region" description="Polar residues" evidence="5">
    <location>
        <begin position="208"/>
        <end position="221"/>
    </location>
</feature>
<feature type="compositionally biased region" description="Pro residues" evidence="5">
    <location>
        <begin position="139"/>
        <end position="155"/>
    </location>
</feature>
<keyword evidence="2" id="KW-0812">Transmembrane</keyword>
<keyword evidence="4" id="KW-0472">Membrane</keyword>
<feature type="region of interest" description="Disordered" evidence="5">
    <location>
        <begin position="77"/>
        <end position="222"/>
    </location>
</feature>
<dbReference type="Proteomes" id="UP000326202">
    <property type="component" value="Chromosome"/>
</dbReference>
<feature type="compositionally biased region" description="Pro residues" evidence="5">
    <location>
        <begin position="190"/>
        <end position="200"/>
    </location>
</feature>
<evidence type="ECO:0000256" key="3">
    <source>
        <dbReference type="ARBA" id="ARBA00022989"/>
    </source>
</evidence>
<feature type="compositionally biased region" description="Low complexity" evidence="5">
    <location>
        <begin position="126"/>
        <end position="138"/>
    </location>
</feature>
<feature type="compositionally biased region" description="Pro residues" evidence="5">
    <location>
        <begin position="86"/>
        <end position="95"/>
    </location>
</feature>
<dbReference type="InterPro" id="IPR006260">
    <property type="entry name" value="TonB/TolA_C"/>
</dbReference>
<dbReference type="AlphaFoldDB" id="A0A5J6MHR7"/>
<evidence type="ECO:0000313" key="7">
    <source>
        <dbReference type="EMBL" id="QEX17068.1"/>
    </source>
</evidence>
<dbReference type="OrthoDB" id="7376341at2"/>
<keyword evidence="8" id="KW-1185">Reference proteome</keyword>
<comment type="subcellular location">
    <subcellularLocation>
        <location evidence="1">Membrane</location>
        <topology evidence="1">Single-pass membrane protein</topology>
    </subcellularLocation>
</comment>
<evidence type="ECO:0000256" key="5">
    <source>
        <dbReference type="SAM" id="MobiDB-lite"/>
    </source>
</evidence>
<dbReference type="GO" id="GO:0016020">
    <property type="term" value="C:membrane"/>
    <property type="evidence" value="ECO:0007669"/>
    <property type="project" value="UniProtKB-SubCell"/>
</dbReference>
<name>A0A5J6MHR7_9PROT</name>
<feature type="domain" description="TonB C-terminal" evidence="6">
    <location>
        <begin position="233"/>
        <end position="329"/>
    </location>
</feature>
<evidence type="ECO:0000259" key="6">
    <source>
        <dbReference type="PROSITE" id="PS52015"/>
    </source>
</evidence>
<feature type="compositionally biased region" description="Pro residues" evidence="5">
    <location>
        <begin position="164"/>
        <end position="178"/>
    </location>
</feature>
<keyword evidence="3" id="KW-1133">Transmembrane helix</keyword>
<dbReference type="PROSITE" id="PS52015">
    <property type="entry name" value="TONB_CTD"/>
    <property type="match status" value="1"/>
</dbReference>
<sequence length="329" mass="34759">MTDHLAIMDSAAPSFSLERAARSYHEERIPLSPPLPDRDLRWRWGVAIIAAILLHIAVVTTIDDGFILSKPDKPDPIPVDIVMEQPKPPPAPPVEKPVEKPPEPKVPPAPPQQVPPAASGGDQADKPPGGAPAHAAEAAPPPPATAPTPPLPEPPAATAAPVLPDAPSPQAVPVPPQSAPRETQQAAIPAPVPPKKPPVPDQRKTVITPPTQSEAATSPDSLNLLLDEGSGDQYLNAMLATILSHSYYPPTAEMFNLSGVAIFRLVIDRQGRLVDMKLIQSTNYQVLDNAAATAIQRSAPFAPPPLSVIGGNNNIVVRAILPMPDRSRQ</sequence>
<reference evidence="7 8" key="1">
    <citation type="submission" date="2019-08" db="EMBL/GenBank/DDBJ databases">
        <title>Hyperibacter terrae gen. nov., sp. nov. and Hyperibacter viscosus sp. nov., two new members in the family Rhodospirillaceae isolated from the rhizosphere of Hypericum perforatum.</title>
        <authorList>
            <person name="Noviana Z."/>
        </authorList>
    </citation>
    <scope>NUCLEOTIDE SEQUENCE [LARGE SCALE GENOMIC DNA]</scope>
    <source>
        <strain evidence="7 8">R5913</strain>
    </source>
</reference>
<evidence type="ECO:0000256" key="2">
    <source>
        <dbReference type="ARBA" id="ARBA00022692"/>
    </source>
</evidence>
<dbReference type="NCBIfam" id="TIGR01352">
    <property type="entry name" value="tonB_Cterm"/>
    <property type="match status" value="1"/>
</dbReference>